<sequence length="624" mass="71334">MRLINVRTMQLEEFASGQIPKYAILSHRWGAEEVSLQDMSTPKILDGKAGFSKINSALWLARNKGFLYLWIDTCCIDKNSSSELTEAINSMYRWYQEAEVCFAYLSDIELHHDELSASVWFTRGWTLQELIAPRNVSFYDRNWVCLGTKEKLAPYLSTATGIDFDVLLGRSSPSSCSVAQRMSWAAKRKTTRIEDRAYSLLGIFDVSMAMVYGEGEKSFRRLQEEILRVSDDHSIFAWDSGLKAGVGGHSGLLATSPSQFERCQSVIRSSTEIVSTGGFQLSNVGLSIQLLTVPWGMETYLSILNCGTKKDSRIRFGIFLERLLSSQDQQQFARVQYAGATVYPVPLDAIMQDSHRRTRLLHIRPTIIDPPLGRWHGFRLHDLQVPGYKRKECLRAEFRFRDSFPHRTRYHPSEMEFAQQCLPNGLLDLPARPVFFGMPRGRGTAGIIYVPQSRRDTDGDWISWMKFGFDEEYAPMCIFGRRRSLWGGGAAYLAVDRDSFEDAEHDAGEHALLFRNEWIIKERGCRDVQSLAAVWQTRNFCILRGDREEGLDVTIPFLRIHITIRLENVYEGYAPYGRPDDLTTGMNIWTINVTSWEDHRQKGNKIPDLGSSALIWKSLDDLFI</sequence>
<reference evidence="3 4" key="1">
    <citation type="submission" date="2023-08" db="EMBL/GenBank/DDBJ databases">
        <title>Black Yeasts Isolated from many extreme environments.</title>
        <authorList>
            <person name="Coleine C."/>
            <person name="Stajich J.E."/>
            <person name="Selbmann L."/>
        </authorList>
    </citation>
    <scope>NUCLEOTIDE SEQUENCE [LARGE SCALE GENOMIC DNA]</scope>
    <source>
        <strain evidence="3 4">CCFEE 6328</strain>
    </source>
</reference>
<evidence type="ECO:0000259" key="1">
    <source>
        <dbReference type="Pfam" id="PF06985"/>
    </source>
</evidence>
<dbReference type="Pfam" id="PF26640">
    <property type="entry name" value="DUF8212"/>
    <property type="match status" value="1"/>
</dbReference>
<dbReference type="PANTHER" id="PTHR10622:SF10">
    <property type="entry name" value="HET DOMAIN-CONTAINING PROTEIN"/>
    <property type="match status" value="1"/>
</dbReference>
<dbReference type="PANTHER" id="PTHR10622">
    <property type="entry name" value="HET DOMAIN-CONTAINING PROTEIN"/>
    <property type="match status" value="1"/>
</dbReference>
<evidence type="ECO:0008006" key="5">
    <source>
        <dbReference type="Google" id="ProtNLM"/>
    </source>
</evidence>
<organism evidence="3 4">
    <name type="scientific">Exophiala sideris</name>
    <dbReference type="NCBI Taxonomy" id="1016849"/>
    <lineage>
        <taxon>Eukaryota</taxon>
        <taxon>Fungi</taxon>
        <taxon>Dikarya</taxon>
        <taxon>Ascomycota</taxon>
        <taxon>Pezizomycotina</taxon>
        <taxon>Eurotiomycetes</taxon>
        <taxon>Chaetothyriomycetidae</taxon>
        <taxon>Chaetothyriales</taxon>
        <taxon>Herpotrichiellaceae</taxon>
        <taxon>Exophiala</taxon>
    </lineage>
</organism>
<proteinExistence type="predicted"/>
<evidence type="ECO:0000259" key="2">
    <source>
        <dbReference type="Pfam" id="PF26640"/>
    </source>
</evidence>
<gene>
    <name evidence="3" type="ORF">LTR69_006506</name>
</gene>
<dbReference type="Proteomes" id="UP001345691">
    <property type="component" value="Unassembled WGS sequence"/>
</dbReference>
<dbReference type="EMBL" id="JAVRRF010000013">
    <property type="protein sequence ID" value="KAK5059216.1"/>
    <property type="molecule type" value="Genomic_DNA"/>
</dbReference>
<dbReference type="InterPro" id="IPR010730">
    <property type="entry name" value="HET"/>
</dbReference>
<evidence type="ECO:0000313" key="4">
    <source>
        <dbReference type="Proteomes" id="UP001345691"/>
    </source>
</evidence>
<protein>
    <recommendedName>
        <fullName evidence="5">Heterokaryon incompatibility domain-containing protein</fullName>
    </recommendedName>
</protein>
<evidence type="ECO:0000313" key="3">
    <source>
        <dbReference type="EMBL" id="KAK5059216.1"/>
    </source>
</evidence>
<name>A0ABR0J9F7_9EURO</name>
<keyword evidence="4" id="KW-1185">Reference proteome</keyword>
<accession>A0ABR0J9F7</accession>
<comment type="caution">
    <text evidence="3">The sequence shown here is derived from an EMBL/GenBank/DDBJ whole genome shotgun (WGS) entry which is preliminary data.</text>
</comment>
<dbReference type="Pfam" id="PF06985">
    <property type="entry name" value="HET"/>
    <property type="match status" value="1"/>
</dbReference>
<feature type="domain" description="Heterokaryon incompatibility" evidence="1">
    <location>
        <begin position="22"/>
        <end position="107"/>
    </location>
</feature>
<feature type="domain" description="DUF8212" evidence="2">
    <location>
        <begin position="218"/>
        <end position="241"/>
    </location>
</feature>
<dbReference type="InterPro" id="IPR058525">
    <property type="entry name" value="DUF8212"/>
</dbReference>